<evidence type="ECO:0000313" key="4">
    <source>
        <dbReference type="EMBL" id="KAJ4252800.1"/>
    </source>
</evidence>
<gene>
    <name evidence="4" type="ORF">NW762_010706</name>
</gene>
<dbReference type="Pfam" id="PF04082">
    <property type="entry name" value="Fungal_trans"/>
    <property type="match status" value="1"/>
</dbReference>
<dbReference type="GO" id="GO:0003677">
    <property type="term" value="F:DNA binding"/>
    <property type="evidence" value="ECO:0007669"/>
    <property type="project" value="InterPro"/>
</dbReference>
<sequence>MSGSGEETILTRRQRLASAPRAPRSSARSSKDRTTQLERHVATFEDRLAKLERQVAASHIAAPTQALTGPSNSPSIQVLGPCDSSPSMSSDIYEGDTSFLSQSVIATELAGKAANIKTPEASSTISEPLSQLDALLHSSRASTLAKEQQVHHNDTSRLLPGFEALPDLFVIAVIRRIKAHSAVSLSGYFINDVTEVEKLCQRVHFPVEPVTLGQITSLNGIFYMLVKEFKMLQVNLGEEYDLDELLLKCQRNFNLGIETYEIMVQPTYDNVLALTLAVVKAQNDVKPQLCSSLIAAATNHCQMLGYHRESTYQKDSSDTAEAKRRIFWTLYVFDKNISFLLGRSAKMQDVDIDVRCPVLSADRGQRPWDEWFLLAIRLGRIQGQIYDQLYSASALQATSTERKLRSDSLIPLMYSWKNNLESLNTAQAKYSALIEASRTHWDIMYYSTLTILLRAPTVPGISGEISSECFQAARLSLKCHLRCYPAFKTAVDISVVDYVSWFLHSSSFTPFVVIFLHAIAANSIEDLSLLDEVIESLRSVRKAHSGTERLYQICSAFGKLARQMVTAKDRSVGTYDQEADSLELGNIQEDVTFDWPEFGLDLANPELDMEIAFGCEDIDMAAVFNDWYGGQPGMDFLWEDSGHAGSWNLNR</sequence>
<dbReference type="Proteomes" id="UP001152049">
    <property type="component" value="Unassembled WGS sequence"/>
</dbReference>
<dbReference type="SMART" id="SM00906">
    <property type="entry name" value="Fungal_trans"/>
    <property type="match status" value="1"/>
</dbReference>
<dbReference type="InterPro" id="IPR050987">
    <property type="entry name" value="AtrR-like"/>
</dbReference>
<feature type="region of interest" description="Disordered" evidence="2">
    <location>
        <begin position="1"/>
        <end position="36"/>
    </location>
</feature>
<evidence type="ECO:0000256" key="2">
    <source>
        <dbReference type="SAM" id="MobiDB-lite"/>
    </source>
</evidence>
<keyword evidence="5" id="KW-1185">Reference proteome</keyword>
<dbReference type="EMBL" id="JAOQAZ010000025">
    <property type="protein sequence ID" value="KAJ4252800.1"/>
    <property type="molecule type" value="Genomic_DNA"/>
</dbReference>
<comment type="caution">
    <text evidence="4">The sequence shown here is derived from an EMBL/GenBank/DDBJ whole genome shotgun (WGS) entry which is preliminary data.</text>
</comment>
<feature type="domain" description="Xylanolytic transcriptional activator regulatory" evidence="3">
    <location>
        <begin position="290"/>
        <end position="363"/>
    </location>
</feature>
<dbReference type="InterPro" id="IPR007219">
    <property type="entry name" value="XnlR_reg_dom"/>
</dbReference>
<dbReference type="GO" id="GO:0003700">
    <property type="term" value="F:DNA-binding transcription factor activity"/>
    <property type="evidence" value="ECO:0007669"/>
    <property type="project" value="InterPro"/>
</dbReference>
<dbReference type="AlphaFoldDB" id="A0A9W8VB59"/>
<reference evidence="4" key="1">
    <citation type="submission" date="2022-09" db="EMBL/GenBank/DDBJ databases">
        <title>Fusarium specimens isolated from Avocado Roots.</title>
        <authorList>
            <person name="Stajich J."/>
            <person name="Roper C."/>
            <person name="Heimlech-Rivalta G."/>
        </authorList>
    </citation>
    <scope>NUCLEOTIDE SEQUENCE</scope>
    <source>
        <strain evidence="4">CF00136</strain>
    </source>
</reference>
<evidence type="ECO:0000313" key="5">
    <source>
        <dbReference type="Proteomes" id="UP001152049"/>
    </source>
</evidence>
<dbReference type="GO" id="GO:0008270">
    <property type="term" value="F:zinc ion binding"/>
    <property type="evidence" value="ECO:0007669"/>
    <property type="project" value="InterPro"/>
</dbReference>
<evidence type="ECO:0000259" key="3">
    <source>
        <dbReference type="SMART" id="SM00906"/>
    </source>
</evidence>
<organism evidence="4 5">
    <name type="scientific">Fusarium torreyae</name>
    <dbReference type="NCBI Taxonomy" id="1237075"/>
    <lineage>
        <taxon>Eukaryota</taxon>
        <taxon>Fungi</taxon>
        <taxon>Dikarya</taxon>
        <taxon>Ascomycota</taxon>
        <taxon>Pezizomycotina</taxon>
        <taxon>Sordariomycetes</taxon>
        <taxon>Hypocreomycetidae</taxon>
        <taxon>Hypocreales</taxon>
        <taxon>Nectriaceae</taxon>
        <taxon>Fusarium</taxon>
    </lineage>
</organism>
<proteinExistence type="predicted"/>
<protein>
    <recommendedName>
        <fullName evidence="3">Xylanolytic transcriptional activator regulatory domain-containing protein</fullName>
    </recommendedName>
</protein>
<name>A0A9W8VB59_9HYPO</name>
<dbReference type="CDD" id="cd12148">
    <property type="entry name" value="fungal_TF_MHR"/>
    <property type="match status" value="1"/>
</dbReference>
<dbReference type="PANTHER" id="PTHR46910">
    <property type="entry name" value="TRANSCRIPTION FACTOR PDR1"/>
    <property type="match status" value="1"/>
</dbReference>
<accession>A0A9W8VB59</accession>
<keyword evidence="1" id="KW-0539">Nucleus</keyword>
<dbReference type="PANTHER" id="PTHR46910:SF5">
    <property type="entry name" value="ZN(II)2CYS6 TRANSCRIPTION FACTOR (EUROFUNG)"/>
    <property type="match status" value="1"/>
</dbReference>
<dbReference type="GO" id="GO:0006351">
    <property type="term" value="P:DNA-templated transcription"/>
    <property type="evidence" value="ECO:0007669"/>
    <property type="project" value="InterPro"/>
</dbReference>
<evidence type="ECO:0000256" key="1">
    <source>
        <dbReference type="ARBA" id="ARBA00023242"/>
    </source>
</evidence>
<feature type="compositionally biased region" description="Low complexity" evidence="2">
    <location>
        <begin position="16"/>
        <end position="28"/>
    </location>
</feature>
<dbReference type="OrthoDB" id="103819at2759"/>